<evidence type="ECO:0000256" key="1">
    <source>
        <dbReference type="ARBA" id="ARBA00023015"/>
    </source>
</evidence>
<dbReference type="InterPro" id="IPR036388">
    <property type="entry name" value="WH-like_DNA-bd_sf"/>
</dbReference>
<dbReference type="SMART" id="SM00418">
    <property type="entry name" value="HTH_ARSR"/>
    <property type="match status" value="1"/>
</dbReference>
<reference evidence="5 6" key="1">
    <citation type="submission" date="2017-05" db="EMBL/GenBank/DDBJ databases">
        <title>Functional genome analysis of Paenibacillus pasadenensis strain R16: insights on endophytic life style and antifungal activity.</title>
        <authorList>
            <person name="Passera A."/>
            <person name="Marcolungo L."/>
            <person name="Casati P."/>
            <person name="Brasca M."/>
            <person name="Quaglino F."/>
            <person name="Delledonne M."/>
        </authorList>
    </citation>
    <scope>NUCLEOTIDE SEQUENCE [LARGE SCALE GENOMIC DNA]</scope>
    <source>
        <strain evidence="5 6">R16</strain>
    </source>
</reference>
<dbReference type="InterPro" id="IPR051081">
    <property type="entry name" value="HTH_MetalResp_TranReg"/>
</dbReference>
<evidence type="ECO:0000256" key="2">
    <source>
        <dbReference type="ARBA" id="ARBA00023125"/>
    </source>
</evidence>
<keyword evidence="1" id="KW-0805">Transcription regulation</keyword>
<dbReference type="InterPro" id="IPR036390">
    <property type="entry name" value="WH_DNA-bd_sf"/>
</dbReference>
<organism evidence="5 6">
    <name type="scientific">Paenibacillus pasadenensis</name>
    <dbReference type="NCBI Taxonomy" id="217090"/>
    <lineage>
        <taxon>Bacteria</taxon>
        <taxon>Bacillati</taxon>
        <taxon>Bacillota</taxon>
        <taxon>Bacilli</taxon>
        <taxon>Bacillales</taxon>
        <taxon>Paenibacillaceae</taxon>
        <taxon>Paenibacillus</taxon>
    </lineage>
</organism>
<dbReference type="RefSeq" id="WP_228551258.1">
    <property type="nucleotide sequence ID" value="NZ_BIMM01000116.1"/>
</dbReference>
<name>A0A2N5N1V1_9BACL</name>
<dbReference type="AlphaFoldDB" id="A0A2N5N1V1"/>
<dbReference type="PANTHER" id="PTHR33154:SF33">
    <property type="entry name" value="TRANSCRIPTIONAL REPRESSOR SDPR"/>
    <property type="match status" value="1"/>
</dbReference>
<evidence type="ECO:0000256" key="3">
    <source>
        <dbReference type="ARBA" id="ARBA00023163"/>
    </source>
</evidence>
<dbReference type="SUPFAM" id="SSF46785">
    <property type="entry name" value="Winged helix' DNA-binding domain"/>
    <property type="match status" value="1"/>
</dbReference>
<dbReference type="PANTHER" id="PTHR33154">
    <property type="entry name" value="TRANSCRIPTIONAL REGULATOR, ARSR FAMILY"/>
    <property type="match status" value="1"/>
</dbReference>
<protein>
    <submittedName>
        <fullName evidence="5">Transcriptional regulator, ArsR family</fullName>
    </submittedName>
</protein>
<dbReference type="EMBL" id="NFEZ01000004">
    <property type="protein sequence ID" value="PLT44312.1"/>
    <property type="molecule type" value="Genomic_DNA"/>
</dbReference>
<dbReference type="InterPro" id="IPR001845">
    <property type="entry name" value="HTH_ArsR_DNA-bd_dom"/>
</dbReference>
<dbReference type="Gene3D" id="1.10.10.10">
    <property type="entry name" value="Winged helix-like DNA-binding domain superfamily/Winged helix DNA-binding domain"/>
    <property type="match status" value="1"/>
</dbReference>
<sequence>MSTVPMSNDERLGILKAISNETRLNILCWLRDVDGQFPLSPEQVRSEFPGGVCVGSIQDKSGLTQSVISSYLASMQKAGLLESRRFGQWTYYRRNEAAIKAFLADLAAELQATKE</sequence>
<dbReference type="InterPro" id="IPR011991">
    <property type="entry name" value="ArsR-like_HTH"/>
</dbReference>
<dbReference type="Proteomes" id="UP000234789">
    <property type="component" value="Unassembled WGS sequence"/>
</dbReference>
<evidence type="ECO:0000259" key="4">
    <source>
        <dbReference type="PROSITE" id="PS50987"/>
    </source>
</evidence>
<evidence type="ECO:0000313" key="5">
    <source>
        <dbReference type="EMBL" id="PLT44312.1"/>
    </source>
</evidence>
<gene>
    <name evidence="5" type="ORF">B8V81_2743</name>
</gene>
<proteinExistence type="predicted"/>
<dbReference type="CDD" id="cd00090">
    <property type="entry name" value="HTH_ARSR"/>
    <property type="match status" value="1"/>
</dbReference>
<dbReference type="PROSITE" id="PS50987">
    <property type="entry name" value="HTH_ARSR_2"/>
    <property type="match status" value="1"/>
</dbReference>
<dbReference type="GO" id="GO:0003700">
    <property type="term" value="F:DNA-binding transcription factor activity"/>
    <property type="evidence" value="ECO:0007669"/>
    <property type="project" value="InterPro"/>
</dbReference>
<dbReference type="GO" id="GO:0003677">
    <property type="term" value="F:DNA binding"/>
    <property type="evidence" value="ECO:0007669"/>
    <property type="project" value="UniProtKB-KW"/>
</dbReference>
<accession>A0A2N5N1V1</accession>
<keyword evidence="6" id="KW-1185">Reference proteome</keyword>
<feature type="domain" description="HTH arsR-type" evidence="4">
    <location>
        <begin position="3"/>
        <end position="114"/>
    </location>
</feature>
<keyword evidence="3" id="KW-0804">Transcription</keyword>
<comment type="caution">
    <text evidence="5">The sequence shown here is derived from an EMBL/GenBank/DDBJ whole genome shotgun (WGS) entry which is preliminary data.</text>
</comment>
<keyword evidence="2" id="KW-0238">DNA-binding</keyword>
<evidence type="ECO:0000313" key="6">
    <source>
        <dbReference type="Proteomes" id="UP000234789"/>
    </source>
</evidence>